<dbReference type="Pfam" id="PF22621">
    <property type="entry name" value="CurL-like_PKS_C"/>
    <property type="match status" value="1"/>
</dbReference>
<dbReference type="InterPro" id="IPR006162">
    <property type="entry name" value="Ppantetheine_attach_site"/>
</dbReference>
<dbReference type="Gene3D" id="3.30.70.3290">
    <property type="match status" value="1"/>
</dbReference>
<accession>A0A6H0YVG4</accession>
<evidence type="ECO:0000259" key="7">
    <source>
        <dbReference type="PROSITE" id="PS50075"/>
    </source>
</evidence>
<dbReference type="FunFam" id="3.10.129.110:FF:000001">
    <property type="entry name" value="Sterigmatocystin biosynthesis polyketide synthase"/>
    <property type="match status" value="1"/>
</dbReference>
<dbReference type="SUPFAM" id="SSF53901">
    <property type="entry name" value="Thiolase-like"/>
    <property type="match status" value="1"/>
</dbReference>
<dbReference type="InterPro" id="IPR036736">
    <property type="entry name" value="ACP-like_sf"/>
</dbReference>
<feature type="region of interest" description="C-terminal hotdog fold" evidence="5">
    <location>
        <begin position="1453"/>
        <end position="1601"/>
    </location>
</feature>
<dbReference type="InterPro" id="IPR014043">
    <property type="entry name" value="Acyl_transferase_dom"/>
</dbReference>
<evidence type="ECO:0000256" key="3">
    <source>
        <dbReference type="ARBA" id="ARBA00022679"/>
    </source>
</evidence>
<dbReference type="PROSITE" id="PS52004">
    <property type="entry name" value="KS3_2"/>
    <property type="match status" value="1"/>
</dbReference>
<dbReference type="InterPro" id="IPR016035">
    <property type="entry name" value="Acyl_Trfase/lysoPLipase"/>
</dbReference>
<dbReference type="InterPro" id="IPR001227">
    <property type="entry name" value="Ac_transferase_dom_sf"/>
</dbReference>
<dbReference type="Gene3D" id="1.10.1200.10">
    <property type="entry name" value="ACP-like"/>
    <property type="match status" value="2"/>
</dbReference>
<dbReference type="SMART" id="SM00825">
    <property type="entry name" value="PKS_KS"/>
    <property type="match status" value="1"/>
</dbReference>
<feature type="active site" description="Proton donor; for dehydratase activity" evidence="5">
    <location>
        <position position="1514"/>
    </location>
</feature>
<name>A0A6H0YVG4_CLAME</name>
<dbReference type="InterPro" id="IPR030918">
    <property type="entry name" value="PT_fungal_PKS"/>
</dbReference>
<dbReference type="GO" id="GO:0004312">
    <property type="term" value="F:fatty acid synthase activity"/>
    <property type="evidence" value="ECO:0007669"/>
    <property type="project" value="TreeGrafter"/>
</dbReference>
<dbReference type="Gene3D" id="3.40.50.1820">
    <property type="entry name" value="alpha/beta hydrolase"/>
    <property type="match status" value="1"/>
</dbReference>
<feature type="region of interest" description="Disordered" evidence="6">
    <location>
        <begin position="1610"/>
        <end position="1656"/>
    </location>
</feature>
<feature type="region of interest" description="Disordered" evidence="6">
    <location>
        <begin position="1857"/>
        <end position="1879"/>
    </location>
</feature>
<dbReference type="Pfam" id="PF16073">
    <property type="entry name" value="SAT"/>
    <property type="match status" value="1"/>
</dbReference>
<dbReference type="Pfam" id="PF00698">
    <property type="entry name" value="Acyl_transf_1"/>
    <property type="match status" value="1"/>
</dbReference>
<sequence length="2175" mass="237612">MESSSQIFIFGDQTNASDKELRELLHIKDNVVLRSFFERTTYALRVEIAQLPALKREKFPRFTNLLDLLARRRELENNPALELALLCISQLACFIGWYGEGSRQYPQCSNSYVIGLCTGSFAAAAISTSQTISELLPAGIEAVLVAFRTGLRSWDARNDIEHRSVASPVWSVSVGMQEEQASTSLDEFSKVEGFSTSSKPYLSSVTSTNVTISGPSLVLEQLLRSEPFSATKHAKLAIHAPYHAAHLYEQSDIEAILAPCNQDILSSYESKIALLSSGTVRLLGNTKYGSLLRIVLNDVLTQQLHWENMLKQSVPEICQRSSPTHFEIYPILTSGARSLASKISHITQLPVTINNSCTAESVNARPPGVTGELKQSKIAIIGYSGRFPDAESTDKFWQVLRKGLDVHRKIPKDRFNVANHYDASGKKKNTSKVQYGCFIEEPGLFDTRFFNMSPRESANTDPGQRLAIITAYESLEMAGFMPDRTPSSQRDRVGIFYGMTSDDWREVNSGQNVDTYFIPGGNRAFTPGRINYHFKFSGPSFSIDTACSSSFAAIHTACNSLWRGDCDTALAGGTNVMTNPDNFAGLDRGHFLSSTGNCNTFDDGADGYCRADAVGTVILKRLEDAEADNDPIKAVILGAYTNHSAEADSMTRPHVGAQASIFNKILDTANVDPLDVSYIEMHGTGTQHGDAVEMKSVLDVFASGQRGPEHPLHLGSVKANVGHAESGSGVTSLIKVLMMMEENEIPPHCGIKTKINRNFPTDLKARNVNIALEPAPWKRPEHGNRKRTVFLNNFSAAGGNTALLIEDAPCVVPTGYIDPRASHLVAVSGKSKLSIQKNIEALVAFINGNPKLSLPSLAYTSTARRMHHNHRVIVSGHDLGSIRDGLQGLSSCENLKPIPIPAKVPNVNFVFTGQGVLYTSLARQLFEHISTFREALRRFDGIAQSQGFPGFLALVDGTMNSLNEAGPVVSQLCTVCVQMALAQLWISWGVYPSAVIGHSLGEYAALHTVGVISASDAIFLAGTRAQLLGERCSAGTHSMLAVKASLPSLSSHITRTSCDVACINSPGETVLSGPFADIDSLANTLTSQGIKCTKLEVPFAFHSSQVDCILQDFESSAHAVTFDRPSVSYLSPLLGEVVNDKGILGPSYLSRACRGTVNFQQALTAARAADTINDREIWIEIGAHPVCSNMIKAILGPDISTLSSLKRGGNTWETLNDSMSSLYLAGLDLQWSEYHRDFKDAHKVLKLPSYQWDNKNYWIQYNNDFCLTKGDDKSIPVLDRPEPAIPGLSTASVQRVVEQNLGLEISTIIIESDLNHPSLLPVCQGHLVNGVALCPSSLYADIALTIAHYLLQASKTDRNGIGMDVSDMTVKKPLIASGKSSQLFRASASADWKARRVSINFYSVNTDGKKSIDHANCIVRLEDSGKWSKDWKRNAYLIKSRIESLEQGVDQGQSHKVKRGLAYKLFSALVDYGQCYQGIQEVTLNSAQLEATARVKFQTTEKEESHYFTPYWIDSLGHLAGFVMNANDGIDSKSQVFVNHGWDSMRCAVQFSRDKTYQTYVRMQNIGGTMYAGDTYIFDGDDVVGLYQGVKFQGVPRQVLDNLLPRAMAPKTTPKLPIPTEGNAKSTPKQKNSTRAGKKSSASPLKRVTHSANQTSQPAKIDIMTSFLAIMAEEVGLDKSEISPSNSFADLGIDSLLSLNIASRLREELGLDVEGSLFSDCPTPVELVKSLSGSEVPTPLTCDSTGPSTPELDSASGVSDDDDTDQTSLDGDKTTTMSIIRHTIAEEVGILDEELTDSLDLNELGMDSLLSLTILGKLRDEMEIDLPADLFADNTSLNEIEAALGLKPKAVTAVSVDKPPPTAQTAGPTNDGIPQASSVLLQGNPRSASKTLFLFPDGSGSATSYAPLPRISPDIAVYGLNCPYMKTPQNMKCSIEAITPRYLQEIRRRQPVGPYYFGGWSAGGICAFDAAQELNRAGEKVERLILIDSPFPIGLEKLPPRLYDFFKSVGLFGESGKPPPSWLLPHFLAFVDSLDLYRAKPFKPGRGPPTRLVWARDGVCKYPESPRPEKRVDDPKEMWWLLNNRKDFGDNGWEGLLGTDDLVIETMDDANHFTMMAGGKVKELAVFICKAMEMHFEQEAGELELTNIVMTPAQPSRSNTILWCGGDCPFLMTTR</sequence>
<dbReference type="NCBIfam" id="TIGR04532">
    <property type="entry name" value="PT_fungal_PKS"/>
    <property type="match status" value="1"/>
</dbReference>
<evidence type="ECO:0000256" key="5">
    <source>
        <dbReference type="PROSITE-ProRule" id="PRU01363"/>
    </source>
</evidence>
<dbReference type="SUPFAM" id="SSF53474">
    <property type="entry name" value="alpha/beta-Hydrolases"/>
    <property type="match status" value="1"/>
</dbReference>
<dbReference type="InterPro" id="IPR016036">
    <property type="entry name" value="Malonyl_transacylase_ACP-bd"/>
</dbReference>
<dbReference type="InterPro" id="IPR049551">
    <property type="entry name" value="PKS_DH_C"/>
</dbReference>
<dbReference type="SUPFAM" id="SSF47336">
    <property type="entry name" value="ACP-like"/>
    <property type="match status" value="2"/>
</dbReference>
<dbReference type="Pfam" id="PF02801">
    <property type="entry name" value="Ketoacyl-synt_C"/>
    <property type="match status" value="1"/>
</dbReference>
<dbReference type="InterPro" id="IPR014030">
    <property type="entry name" value="Ketoacyl_synth_N"/>
</dbReference>
<dbReference type="PROSITE" id="PS50075">
    <property type="entry name" value="CARRIER"/>
    <property type="match status" value="2"/>
</dbReference>
<dbReference type="SUPFAM" id="SSF52151">
    <property type="entry name" value="FabD/lysophospholipase-like"/>
    <property type="match status" value="1"/>
</dbReference>
<organism evidence="10">
    <name type="scientific">Cladonia metacorallifera</name>
    <name type="common">Lichen-forming fungus</name>
    <dbReference type="NCBI Taxonomy" id="195773"/>
    <lineage>
        <taxon>Eukaryota</taxon>
        <taxon>Fungi</taxon>
        <taxon>Dikarya</taxon>
        <taxon>Ascomycota</taxon>
        <taxon>Pezizomycotina</taxon>
        <taxon>Lecanoromycetes</taxon>
        <taxon>OSLEUM clade</taxon>
        <taxon>Lecanoromycetidae</taxon>
        <taxon>Lecanorales</taxon>
        <taxon>Lecanorineae</taxon>
        <taxon>Cladoniaceae</taxon>
        <taxon>Cladonia</taxon>
    </lineage>
</organism>
<evidence type="ECO:0000256" key="2">
    <source>
        <dbReference type="ARBA" id="ARBA00022553"/>
    </source>
</evidence>
<dbReference type="Gene3D" id="3.40.366.10">
    <property type="entry name" value="Malonyl-Coenzyme A Acyl Carrier Protein, domain 2"/>
    <property type="match status" value="2"/>
</dbReference>
<reference evidence="10" key="1">
    <citation type="submission" date="2019-08" db="EMBL/GenBank/DDBJ databases">
        <title>Exogenous carbon and light sources induced a secondary metabolite, cristazarin, in a lichen-forming fungus Cladonia metacorallifera.</title>
        <authorList>
            <person name="Kim J.A."/>
            <person name="Kim S."/>
            <person name="Park S.-Y."/>
            <person name="Hur J.-S."/>
        </authorList>
    </citation>
    <scope>NUCLEOTIDE SEQUENCE</scope>
</reference>
<dbReference type="Pfam" id="PF00550">
    <property type="entry name" value="PP-binding"/>
    <property type="match status" value="2"/>
</dbReference>
<dbReference type="GO" id="GO:0031177">
    <property type="term" value="F:phosphopantetheine binding"/>
    <property type="evidence" value="ECO:0007669"/>
    <property type="project" value="InterPro"/>
</dbReference>
<dbReference type="InterPro" id="IPR020841">
    <property type="entry name" value="PKS_Beta-ketoAc_synthase_dom"/>
</dbReference>
<evidence type="ECO:0000256" key="4">
    <source>
        <dbReference type="ARBA" id="ARBA00022737"/>
    </source>
</evidence>
<evidence type="ECO:0000313" key="10">
    <source>
        <dbReference type="EMBL" id="QIX11497.1"/>
    </source>
</evidence>
<dbReference type="Gene3D" id="3.30.70.250">
    <property type="entry name" value="Malonyl-CoA ACP transacylase, ACP-binding"/>
    <property type="match status" value="1"/>
</dbReference>
<dbReference type="SMART" id="SM00823">
    <property type="entry name" value="PKS_PP"/>
    <property type="match status" value="2"/>
</dbReference>
<evidence type="ECO:0000259" key="9">
    <source>
        <dbReference type="PROSITE" id="PS52019"/>
    </source>
</evidence>
<keyword evidence="1" id="KW-0596">Phosphopantetheine</keyword>
<dbReference type="InterPro" id="IPR018201">
    <property type="entry name" value="Ketoacyl_synth_AS"/>
</dbReference>
<dbReference type="InterPro" id="IPR042104">
    <property type="entry name" value="PKS_dehydratase_sf"/>
</dbReference>
<dbReference type="SUPFAM" id="SSF55048">
    <property type="entry name" value="Probable ACP-binding domain of malonyl-CoA ACP transacylase"/>
    <property type="match status" value="1"/>
</dbReference>
<feature type="domain" description="PKS/mFAS DH" evidence="9">
    <location>
        <begin position="1294"/>
        <end position="1601"/>
    </location>
</feature>
<dbReference type="InterPro" id="IPR014031">
    <property type="entry name" value="Ketoacyl_synth_C"/>
</dbReference>
<dbReference type="GO" id="GO:0044550">
    <property type="term" value="P:secondary metabolite biosynthetic process"/>
    <property type="evidence" value="ECO:0007669"/>
    <property type="project" value="TreeGrafter"/>
</dbReference>
<protein>
    <submittedName>
        <fullName evidence="10">Polyketide synthase</fullName>
    </submittedName>
</protein>
<dbReference type="PROSITE" id="PS00606">
    <property type="entry name" value="KS3_1"/>
    <property type="match status" value="1"/>
</dbReference>
<keyword evidence="4" id="KW-0677">Repeat</keyword>
<dbReference type="InterPro" id="IPR020806">
    <property type="entry name" value="PKS_PP-bd"/>
</dbReference>
<dbReference type="GO" id="GO:0006633">
    <property type="term" value="P:fatty acid biosynthetic process"/>
    <property type="evidence" value="ECO:0007669"/>
    <property type="project" value="InterPro"/>
</dbReference>
<evidence type="ECO:0000256" key="1">
    <source>
        <dbReference type="ARBA" id="ARBA00022450"/>
    </source>
</evidence>
<dbReference type="PROSITE" id="PS00012">
    <property type="entry name" value="PHOSPHOPANTETHEINE"/>
    <property type="match status" value="2"/>
</dbReference>
<dbReference type="Gene3D" id="3.10.129.110">
    <property type="entry name" value="Polyketide synthase dehydratase"/>
    <property type="match status" value="1"/>
</dbReference>
<gene>
    <name evidence="10" type="primary">PKS28</name>
</gene>
<dbReference type="EMBL" id="MN317163">
    <property type="protein sequence ID" value="QIX11497.1"/>
    <property type="molecule type" value="Genomic_DNA"/>
</dbReference>
<dbReference type="FunFam" id="3.40.47.10:FF:000031">
    <property type="entry name" value="Sterigmatocystin biosynthesis polyketide synthase"/>
    <property type="match status" value="1"/>
</dbReference>
<dbReference type="PROSITE" id="PS52019">
    <property type="entry name" value="PKS_MFAS_DH"/>
    <property type="match status" value="1"/>
</dbReference>
<dbReference type="Gene3D" id="3.40.47.10">
    <property type="match status" value="1"/>
</dbReference>
<feature type="domain" description="Carrier" evidence="7">
    <location>
        <begin position="1661"/>
        <end position="1735"/>
    </location>
</feature>
<feature type="domain" description="Carrier" evidence="7">
    <location>
        <begin position="1774"/>
        <end position="1848"/>
    </location>
</feature>
<keyword evidence="3" id="KW-0808">Transferase</keyword>
<dbReference type="InterPro" id="IPR049900">
    <property type="entry name" value="PKS_mFAS_DH"/>
</dbReference>
<dbReference type="InterPro" id="IPR029058">
    <property type="entry name" value="AB_hydrolase_fold"/>
</dbReference>
<dbReference type="InterPro" id="IPR001031">
    <property type="entry name" value="Thioesterase"/>
</dbReference>
<dbReference type="GO" id="GO:0004315">
    <property type="term" value="F:3-oxoacyl-[acyl-carrier-protein] synthase activity"/>
    <property type="evidence" value="ECO:0007669"/>
    <property type="project" value="InterPro"/>
</dbReference>
<dbReference type="InterPro" id="IPR009081">
    <property type="entry name" value="PP-bd_ACP"/>
</dbReference>
<dbReference type="FunFam" id="3.40.366.10:FF:000002">
    <property type="entry name" value="Probable polyketide synthase 2"/>
    <property type="match status" value="1"/>
</dbReference>
<keyword evidence="2" id="KW-0597">Phosphoprotein</keyword>
<feature type="compositionally biased region" description="Polar residues" evidence="6">
    <location>
        <begin position="1623"/>
        <end position="1643"/>
    </location>
</feature>
<dbReference type="InterPro" id="IPR016039">
    <property type="entry name" value="Thiolase-like"/>
</dbReference>
<feature type="region of interest" description="N-terminal hotdog fold" evidence="5">
    <location>
        <begin position="1294"/>
        <end position="1426"/>
    </location>
</feature>
<feature type="active site" description="Proton acceptor; for dehydratase activity" evidence="5">
    <location>
        <position position="1326"/>
    </location>
</feature>
<feature type="region of interest" description="Disordered" evidence="6">
    <location>
        <begin position="1730"/>
        <end position="1773"/>
    </location>
</feature>
<dbReference type="FunFam" id="3.40.50.1820:FF:000116">
    <property type="entry name" value="Sterigmatocystin biosynthesis polyketide synthase"/>
    <property type="match status" value="1"/>
</dbReference>
<dbReference type="InterPro" id="IPR050091">
    <property type="entry name" value="PKS_NRPS_Biosynth_Enz"/>
</dbReference>
<dbReference type="PANTHER" id="PTHR43775:SF45">
    <property type="entry name" value="CONIDIAL PIGMENT POLYKETIDE SYNTHASE ALB1"/>
    <property type="match status" value="1"/>
</dbReference>
<dbReference type="FunFam" id="1.10.1200.10:FF:000011">
    <property type="entry name" value="Sterigmatocystin biosynthesis polyketide synthase"/>
    <property type="match status" value="1"/>
</dbReference>
<feature type="domain" description="Ketosynthase family 3 (KS3)" evidence="8">
    <location>
        <begin position="375"/>
        <end position="807"/>
    </location>
</feature>
<dbReference type="InterPro" id="IPR032088">
    <property type="entry name" value="SAT"/>
</dbReference>
<dbReference type="Pfam" id="PF00975">
    <property type="entry name" value="Thioesterase"/>
    <property type="match status" value="1"/>
</dbReference>
<dbReference type="PANTHER" id="PTHR43775">
    <property type="entry name" value="FATTY ACID SYNTHASE"/>
    <property type="match status" value="1"/>
</dbReference>
<evidence type="ECO:0000259" key="8">
    <source>
        <dbReference type="PROSITE" id="PS52004"/>
    </source>
</evidence>
<dbReference type="Pfam" id="PF14765">
    <property type="entry name" value="PS-DH"/>
    <property type="match status" value="1"/>
</dbReference>
<dbReference type="Pfam" id="PF00109">
    <property type="entry name" value="ketoacyl-synt"/>
    <property type="match status" value="1"/>
</dbReference>
<dbReference type="SMART" id="SM00827">
    <property type="entry name" value="PKS_AT"/>
    <property type="match status" value="1"/>
</dbReference>
<proteinExistence type="predicted"/>
<feature type="compositionally biased region" description="Polar residues" evidence="6">
    <location>
        <begin position="1731"/>
        <end position="1748"/>
    </location>
</feature>
<dbReference type="CDD" id="cd00833">
    <property type="entry name" value="PKS"/>
    <property type="match status" value="1"/>
</dbReference>
<evidence type="ECO:0000256" key="6">
    <source>
        <dbReference type="SAM" id="MobiDB-lite"/>
    </source>
</evidence>